<feature type="compositionally biased region" description="Basic and acidic residues" evidence="1">
    <location>
        <begin position="80"/>
        <end position="92"/>
    </location>
</feature>
<evidence type="ECO:0000259" key="2">
    <source>
        <dbReference type="Pfam" id="PF12965"/>
    </source>
</evidence>
<dbReference type="SUPFAM" id="SSF52540">
    <property type="entry name" value="P-loop containing nucleoside triphosphate hydrolases"/>
    <property type="match status" value="1"/>
</dbReference>
<feature type="region of interest" description="Disordered" evidence="1">
    <location>
        <begin position="683"/>
        <end position="731"/>
    </location>
</feature>
<feature type="compositionally biased region" description="Basic and acidic residues" evidence="1">
    <location>
        <begin position="712"/>
        <end position="725"/>
    </location>
</feature>
<gene>
    <name evidence="3" type="ORF">SDC9_35225</name>
</gene>
<dbReference type="InterPro" id="IPR027417">
    <property type="entry name" value="P-loop_NTPase"/>
</dbReference>
<accession>A0A644VES1</accession>
<feature type="domain" description="DUF3854" evidence="2">
    <location>
        <begin position="112"/>
        <end position="228"/>
    </location>
</feature>
<evidence type="ECO:0000256" key="1">
    <source>
        <dbReference type="SAM" id="MobiDB-lite"/>
    </source>
</evidence>
<reference evidence="3" key="1">
    <citation type="submission" date="2019-08" db="EMBL/GenBank/DDBJ databases">
        <authorList>
            <person name="Kucharzyk K."/>
            <person name="Murdoch R.W."/>
            <person name="Higgins S."/>
            <person name="Loffler F."/>
        </authorList>
    </citation>
    <scope>NUCLEOTIDE SEQUENCE</scope>
</reference>
<proteinExistence type="predicted"/>
<dbReference type="Pfam" id="PF12965">
    <property type="entry name" value="DUF3854"/>
    <property type="match status" value="1"/>
</dbReference>
<organism evidence="3">
    <name type="scientific">bioreactor metagenome</name>
    <dbReference type="NCBI Taxonomy" id="1076179"/>
    <lineage>
        <taxon>unclassified sequences</taxon>
        <taxon>metagenomes</taxon>
        <taxon>ecological metagenomes</taxon>
    </lineage>
</organism>
<evidence type="ECO:0000313" key="3">
    <source>
        <dbReference type="EMBL" id="MPL89192.1"/>
    </source>
</evidence>
<sequence>MPEFIFSEAIPQLLVEHLLHLNEGSGINLDVIKERGYRSILGKADLAKVGFTSSQQRTSGILIPLWGVDGGQVGCQYRPDNPRLDSRQRPVKYESPVGSSNHLDCPPRCKQMLGDPKTPLWITEGSKKADALATHDACVISLTGVWGFKGKNEFGAITLLSDWDRIAIKDRLVYLAFDSDIVSKELVRKALEHLGEHLSRKGATILVVYLPQEGNQKVGIDDYLLNHTLEEARKLATDFKIDDTTSRERFVPGFVLHDGTVGEMVVSKEDERAFIIVVSGSVRKVFRYETPKAIYLPTDDPLVTEVVHFATTATPYDSQARLFEEIRSFVHKYLELPADFEEISSLYVLLTWVYEFAPSIPYLRVIGDWGTGKTRFLQVVGSVCFRPTFASGATTPAPIFRILEQFRGTLVLDEADFKDSSSWVEMVKLLNNGYRPGMPVLRADKENGKWFPRSYQVFGPKLIATRFPFKDEALESRCLTAEMMPLTRDDIPRVLPPYFDKEIDDLRAKLLTFRLANLIKLKGKTFGNDLLEPNLQPRLQEILIPLKAMLNGDRSMVEAITGFVHRLQDSLFIRRRESAPGRVLAALMELHEEGKELTSENVAKKANETDDEVEQLSAEKVGRMTKRLGFAKERTGKSRQRLICWDESRVTKLIGSYGLQMALPLSQEKPSEPSLLSALASKRADSSKAGSVYCPPYCPPKTEADSSVGADSRTERTVTDNELTKEASAGE</sequence>
<dbReference type="InterPro" id="IPR024385">
    <property type="entry name" value="DUF3854"/>
</dbReference>
<dbReference type="AlphaFoldDB" id="A0A644VES1"/>
<feature type="region of interest" description="Disordered" evidence="1">
    <location>
        <begin position="79"/>
        <end position="100"/>
    </location>
</feature>
<dbReference type="InterPro" id="IPR034154">
    <property type="entry name" value="TOPRIM_DnaG/twinkle"/>
</dbReference>
<dbReference type="EMBL" id="VSSQ01000275">
    <property type="protein sequence ID" value="MPL89192.1"/>
    <property type="molecule type" value="Genomic_DNA"/>
</dbReference>
<name>A0A644VES1_9ZZZZ</name>
<protein>
    <recommendedName>
        <fullName evidence="2">DUF3854 domain-containing protein</fullName>
    </recommendedName>
</protein>
<comment type="caution">
    <text evidence="3">The sequence shown here is derived from an EMBL/GenBank/DDBJ whole genome shotgun (WGS) entry which is preliminary data.</text>
</comment>
<dbReference type="CDD" id="cd01029">
    <property type="entry name" value="TOPRIM_primases"/>
    <property type="match status" value="1"/>
</dbReference>